<dbReference type="Gene3D" id="3.40.50.11090">
    <property type="match status" value="1"/>
</dbReference>
<protein>
    <recommendedName>
        <fullName evidence="1">Glycosyl transferase family 1 domain-containing protein</fullName>
    </recommendedName>
</protein>
<evidence type="ECO:0000313" key="2">
    <source>
        <dbReference type="EMBL" id="SBV92586.1"/>
    </source>
</evidence>
<feature type="domain" description="Glycosyl transferase family 1" evidence="1">
    <location>
        <begin position="314"/>
        <end position="403"/>
    </location>
</feature>
<name>A0A212IZF1_9BACT</name>
<dbReference type="SUPFAM" id="SSF53756">
    <property type="entry name" value="UDP-Glycosyltransferase/glycogen phosphorylase"/>
    <property type="match status" value="1"/>
</dbReference>
<organism evidence="2">
    <name type="scientific">uncultured Dysgonomonas sp</name>
    <dbReference type="NCBI Taxonomy" id="206096"/>
    <lineage>
        <taxon>Bacteria</taxon>
        <taxon>Pseudomonadati</taxon>
        <taxon>Bacteroidota</taxon>
        <taxon>Bacteroidia</taxon>
        <taxon>Bacteroidales</taxon>
        <taxon>Dysgonomonadaceae</taxon>
        <taxon>Dysgonomonas</taxon>
        <taxon>environmental samples</taxon>
    </lineage>
</organism>
<proteinExistence type="predicted"/>
<reference evidence="2" key="1">
    <citation type="submission" date="2016-04" db="EMBL/GenBank/DDBJ databases">
        <authorList>
            <person name="Evans L.H."/>
            <person name="Alamgir A."/>
            <person name="Owens N."/>
            <person name="Weber N.D."/>
            <person name="Virtaneva K."/>
            <person name="Barbian K."/>
            <person name="Babar A."/>
            <person name="Rosenke K."/>
        </authorList>
    </citation>
    <scope>NUCLEOTIDE SEQUENCE</scope>
    <source>
        <strain evidence="2">86-1</strain>
    </source>
</reference>
<dbReference type="Gene3D" id="3.40.50.2000">
    <property type="entry name" value="Glycogen Phosphorylase B"/>
    <property type="match status" value="1"/>
</dbReference>
<dbReference type="Pfam" id="PF00534">
    <property type="entry name" value="Glycos_transf_1"/>
    <property type="match status" value="1"/>
</dbReference>
<dbReference type="CDD" id="cd03801">
    <property type="entry name" value="GT4_PimA-like"/>
    <property type="match status" value="1"/>
</dbReference>
<dbReference type="GO" id="GO:0016757">
    <property type="term" value="F:glycosyltransferase activity"/>
    <property type="evidence" value="ECO:0007669"/>
    <property type="project" value="InterPro"/>
</dbReference>
<evidence type="ECO:0000259" key="1">
    <source>
        <dbReference type="Pfam" id="PF00534"/>
    </source>
</evidence>
<dbReference type="RefSeq" id="WP_296938537.1">
    <property type="nucleotide sequence ID" value="NZ_LT599032.1"/>
</dbReference>
<dbReference type="PANTHER" id="PTHR12526">
    <property type="entry name" value="GLYCOSYLTRANSFERASE"/>
    <property type="match status" value="1"/>
</dbReference>
<dbReference type="PANTHER" id="PTHR12526:SF630">
    <property type="entry name" value="GLYCOSYLTRANSFERASE"/>
    <property type="match status" value="1"/>
</dbReference>
<gene>
    <name evidence="2" type="ORF">KL86DYS1_10648</name>
</gene>
<dbReference type="InterPro" id="IPR001296">
    <property type="entry name" value="Glyco_trans_1"/>
</dbReference>
<dbReference type="AlphaFoldDB" id="A0A212IZF1"/>
<sequence>MRKYKHKLSDLTENDIWREPIIPFYGNMGQPETVQDLEDRKAYTEKIKEIREDIKHGTLAITSNGKIIAIKGEPVEITFILPFKPRRPAGGFRVMYEYANRLAKRGFKIHLIYPIRTRHMKYRLPYSIRCMLSKIEGFKRDIWFDFEPNISMSYVPRIEDKYIPDADVVIATWWSTVLEMGSLNISKGKKINLIQGFENWEGHEDLLFASYDMKDTVNVVVASYLKNTVSKYTKNRIELIENGIDNTKYYIKDKIEDRYPLSVAMTYSIQEIKGSRYGLEALKLVKEAIPELHVELFGISPCPDGLPEWIRYFREPDDLCDLYNRNAIFISNSFTEGFGLVSVESMFCGCALICTDIEGHQEYAFEGKTALLVEVRNVKQMADRIICLIRNNDYRISLAKNGNEYVQRFRWDNAIEKMEKVIDSLL</sequence>
<dbReference type="EMBL" id="FLUM01000001">
    <property type="protein sequence ID" value="SBV92586.1"/>
    <property type="molecule type" value="Genomic_DNA"/>
</dbReference>
<accession>A0A212IZF1</accession>